<name>A0A1M4XKR7_VIBGA</name>
<organism evidence="2 3">
    <name type="scientific">Vibrio gazogenes DSM 21264 = NBRC 103151</name>
    <dbReference type="NCBI Taxonomy" id="1123492"/>
    <lineage>
        <taxon>Bacteria</taxon>
        <taxon>Pseudomonadati</taxon>
        <taxon>Pseudomonadota</taxon>
        <taxon>Gammaproteobacteria</taxon>
        <taxon>Vibrionales</taxon>
        <taxon>Vibrionaceae</taxon>
        <taxon>Vibrio</taxon>
    </lineage>
</organism>
<evidence type="ECO:0000256" key="1">
    <source>
        <dbReference type="SAM" id="MobiDB-lite"/>
    </source>
</evidence>
<gene>
    <name evidence="2" type="ORF">SAMN02745781_01086</name>
</gene>
<dbReference type="Pfam" id="PF03646">
    <property type="entry name" value="FlaG"/>
    <property type="match status" value="1"/>
</dbReference>
<dbReference type="PANTHER" id="PTHR37166">
    <property type="entry name" value="PROTEIN FLAG"/>
    <property type="match status" value="1"/>
</dbReference>
<reference evidence="3" key="1">
    <citation type="submission" date="2016-11" db="EMBL/GenBank/DDBJ databases">
        <authorList>
            <person name="Varghese N."/>
            <person name="Submissions S."/>
        </authorList>
    </citation>
    <scope>NUCLEOTIDE SEQUENCE [LARGE SCALE GENOMIC DNA]</scope>
    <source>
        <strain evidence="3">DSM 21264</strain>
    </source>
</reference>
<dbReference type="NCBIfam" id="NF006465">
    <property type="entry name" value="PRK08868.1"/>
    <property type="match status" value="1"/>
</dbReference>
<dbReference type="PANTHER" id="PTHR37166:SF1">
    <property type="entry name" value="PROTEIN FLAG"/>
    <property type="match status" value="1"/>
</dbReference>
<dbReference type="Gene3D" id="3.30.160.170">
    <property type="entry name" value="FlaG-like"/>
    <property type="match status" value="1"/>
</dbReference>
<dbReference type="SUPFAM" id="SSF160214">
    <property type="entry name" value="FlaG-like"/>
    <property type="match status" value="1"/>
</dbReference>
<evidence type="ECO:0000313" key="3">
    <source>
        <dbReference type="Proteomes" id="UP000184159"/>
    </source>
</evidence>
<dbReference type="AlphaFoldDB" id="A0A1M4XKR7"/>
<feature type="region of interest" description="Disordered" evidence="1">
    <location>
        <begin position="1"/>
        <end position="67"/>
    </location>
</feature>
<dbReference type="Proteomes" id="UP000184159">
    <property type="component" value="Unassembled WGS sequence"/>
</dbReference>
<keyword evidence="2" id="KW-0282">Flagellum</keyword>
<dbReference type="InterPro" id="IPR035924">
    <property type="entry name" value="FlaG-like_sf"/>
</dbReference>
<keyword evidence="3" id="KW-1185">Reference proteome</keyword>
<sequence>MEVSSYTSNIQPYGSQNGTKIASENDSNSARSVSVNNDAERMDKLAEEMKDRQADSAQTVEKLSKERKRINEEQRAKVMEQMHEFVSSLNKGLAFRVDEESGRDVVTIYEADTGDVIRQIPEEEILVVLRRLARDQDHRSGLLMTKV</sequence>
<feature type="compositionally biased region" description="Polar residues" evidence="1">
    <location>
        <begin position="1"/>
        <end position="37"/>
    </location>
</feature>
<keyword evidence="2" id="KW-0966">Cell projection</keyword>
<accession>A0A1M4XKR7</accession>
<dbReference type="EMBL" id="FQUH01000004">
    <property type="protein sequence ID" value="SHE94016.1"/>
    <property type="molecule type" value="Genomic_DNA"/>
</dbReference>
<dbReference type="InterPro" id="IPR005186">
    <property type="entry name" value="FlaG"/>
</dbReference>
<protein>
    <submittedName>
        <fullName evidence="2">Flagellar protein FlaG</fullName>
    </submittedName>
</protein>
<proteinExistence type="predicted"/>
<dbReference type="RefSeq" id="WP_072956547.1">
    <property type="nucleotide sequence ID" value="NZ_FQUH01000004.1"/>
</dbReference>
<feature type="compositionally biased region" description="Basic and acidic residues" evidence="1">
    <location>
        <begin position="38"/>
        <end position="54"/>
    </location>
</feature>
<evidence type="ECO:0000313" key="2">
    <source>
        <dbReference type="EMBL" id="SHE94016.1"/>
    </source>
</evidence>
<keyword evidence="2" id="KW-0969">Cilium</keyword>